<dbReference type="InterPro" id="IPR016176">
    <property type="entry name" value="Cbl-dep_enz_cat"/>
</dbReference>
<dbReference type="AlphaFoldDB" id="A0A381RJX0"/>
<dbReference type="NCBIfam" id="TIGR00641">
    <property type="entry name" value="acid_CoA_mut_N"/>
    <property type="match status" value="1"/>
</dbReference>
<name>A0A381RJX0_9ZZZZ</name>
<organism evidence="3">
    <name type="scientific">marine metagenome</name>
    <dbReference type="NCBI Taxonomy" id="408172"/>
    <lineage>
        <taxon>unclassified sequences</taxon>
        <taxon>metagenomes</taxon>
        <taxon>ecological metagenomes</taxon>
    </lineage>
</organism>
<dbReference type="InterPro" id="IPR006099">
    <property type="entry name" value="MeMalonylCoA_mutase_a/b_cat"/>
</dbReference>
<evidence type="ECO:0000313" key="3">
    <source>
        <dbReference type="EMBL" id="SUZ91524.1"/>
    </source>
</evidence>
<dbReference type="EMBL" id="UINC01001981">
    <property type="protein sequence ID" value="SUZ91524.1"/>
    <property type="molecule type" value="Genomic_DNA"/>
</dbReference>
<dbReference type="Pfam" id="PF01642">
    <property type="entry name" value="MM_CoA_mutase"/>
    <property type="match status" value="1"/>
</dbReference>
<keyword evidence="1" id="KW-0413">Isomerase</keyword>
<dbReference type="GO" id="GO:0004494">
    <property type="term" value="F:methylmalonyl-CoA mutase activity"/>
    <property type="evidence" value="ECO:0007669"/>
    <property type="project" value="InterPro"/>
</dbReference>
<proteinExistence type="predicted"/>
<gene>
    <name evidence="3" type="ORF">METZ01_LOCUS44378</name>
</gene>
<dbReference type="GO" id="GO:0031419">
    <property type="term" value="F:cobalamin binding"/>
    <property type="evidence" value="ECO:0007669"/>
    <property type="project" value="InterPro"/>
</dbReference>
<dbReference type="SUPFAM" id="SSF51703">
    <property type="entry name" value="Cobalamin (vitamin B12)-dependent enzymes"/>
    <property type="match status" value="1"/>
</dbReference>
<feature type="domain" description="Methylmalonyl-CoA mutase alpha/beta chain catalytic" evidence="2">
    <location>
        <begin position="22"/>
        <end position="518"/>
    </location>
</feature>
<dbReference type="Gene3D" id="3.20.20.240">
    <property type="entry name" value="Methylmalonyl-CoA mutase"/>
    <property type="match status" value="1"/>
</dbReference>
<protein>
    <recommendedName>
        <fullName evidence="2">Methylmalonyl-CoA mutase alpha/beta chain catalytic domain-containing protein</fullName>
    </recommendedName>
</protein>
<sequence>MTDGREFTTMSGIPVNAVYGGDPLPGEFPYTRGIHPGMYRDRLWTMRMFAGFGTAEDTNRRFKELLQAGGTGLSTAFDMPTLMGRDSDYEWSIGEVGRAGVAIDTVDDMADLFADIDLGEVSTSMTINGPAPILLAMYVAVAEANGVERARLSGTLQNDILKEYQAQKEYIFPPRPSVRLVSDVVRFTTTEMPRWNPISISGYHIREAGSTAAHELAFTLANGFAYVEAAMAAGLDVDAFAPRLSFFFNSHSDFFEEVGKFRAARRIWARWMRDRYGALDERSLKLRFHTQTAGVSLTAQQPEINIARVALQALAGVLGGTQSLHTDSHDEALALPTEDAARIALRTQQIVAHETGVTNVADPLGGSDYVEWMTDEMERRAEEVFAHLDDLGDGSILEGVYLGIDNGFFVGEIADAAYRFERQVNRGQRIVVGVNAHNDGDDHRSGLLRIDQDTEDLQLKRLAEVKQDRSDEAVDTALEQLVADASDPEVNLMPPIIDAVVARATEGEVVHALEGVFGTYVEKPVV</sequence>
<accession>A0A381RJX0</accession>
<dbReference type="InterPro" id="IPR006098">
    <property type="entry name" value="MMCoA_mutase_a_cat"/>
</dbReference>
<dbReference type="PANTHER" id="PTHR48101">
    <property type="entry name" value="METHYLMALONYL-COA MUTASE, MITOCHONDRIAL-RELATED"/>
    <property type="match status" value="1"/>
</dbReference>
<reference evidence="3" key="1">
    <citation type="submission" date="2018-05" db="EMBL/GenBank/DDBJ databases">
        <authorList>
            <person name="Lanie J.A."/>
            <person name="Ng W.-L."/>
            <person name="Kazmierczak K.M."/>
            <person name="Andrzejewski T.M."/>
            <person name="Davidsen T.M."/>
            <person name="Wayne K.J."/>
            <person name="Tettelin H."/>
            <person name="Glass J.I."/>
            <person name="Rusch D."/>
            <person name="Podicherti R."/>
            <person name="Tsui H.-C.T."/>
            <person name="Winkler M.E."/>
        </authorList>
    </citation>
    <scope>NUCLEOTIDE SEQUENCE</scope>
</reference>
<evidence type="ECO:0000256" key="1">
    <source>
        <dbReference type="ARBA" id="ARBA00023235"/>
    </source>
</evidence>
<evidence type="ECO:0000259" key="2">
    <source>
        <dbReference type="Pfam" id="PF01642"/>
    </source>
</evidence>
<dbReference type="PANTHER" id="PTHR48101:SF1">
    <property type="entry name" value="METHYLMALONYL-COA MUTASE, LARGE SUBUNIT"/>
    <property type="match status" value="1"/>
</dbReference>